<name>A0A8J5L3R3_ZINOF</name>
<keyword evidence="3" id="KW-1185">Reference proteome</keyword>
<comment type="caution">
    <text evidence="2">The sequence shown here is derived from an EMBL/GenBank/DDBJ whole genome shotgun (WGS) entry which is preliminary data.</text>
</comment>
<dbReference type="AlphaFoldDB" id="A0A8J5L3R3"/>
<protein>
    <submittedName>
        <fullName evidence="2">Uncharacterized protein</fullName>
    </submittedName>
</protein>
<evidence type="ECO:0000256" key="1">
    <source>
        <dbReference type="SAM" id="MobiDB-lite"/>
    </source>
</evidence>
<evidence type="ECO:0000313" key="3">
    <source>
        <dbReference type="Proteomes" id="UP000734854"/>
    </source>
</evidence>
<gene>
    <name evidence="2" type="ORF">ZIOFF_039895</name>
</gene>
<feature type="region of interest" description="Disordered" evidence="1">
    <location>
        <begin position="623"/>
        <end position="657"/>
    </location>
</feature>
<organism evidence="2 3">
    <name type="scientific">Zingiber officinale</name>
    <name type="common">Ginger</name>
    <name type="synonym">Amomum zingiber</name>
    <dbReference type="NCBI Taxonomy" id="94328"/>
    <lineage>
        <taxon>Eukaryota</taxon>
        <taxon>Viridiplantae</taxon>
        <taxon>Streptophyta</taxon>
        <taxon>Embryophyta</taxon>
        <taxon>Tracheophyta</taxon>
        <taxon>Spermatophyta</taxon>
        <taxon>Magnoliopsida</taxon>
        <taxon>Liliopsida</taxon>
        <taxon>Zingiberales</taxon>
        <taxon>Zingiberaceae</taxon>
        <taxon>Zingiber</taxon>
    </lineage>
</organism>
<dbReference type="PANTHER" id="PTHR31390:SF2">
    <property type="entry name" value="EXPRESSED PROTEIN"/>
    <property type="match status" value="1"/>
</dbReference>
<evidence type="ECO:0000313" key="2">
    <source>
        <dbReference type="EMBL" id="KAG6500081.1"/>
    </source>
</evidence>
<proteinExistence type="predicted"/>
<dbReference type="InterPro" id="IPR021916">
    <property type="entry name" value="DUF3527"/>
</dbReference>
<dbReference type="EMBL" id="JACMSC010000011">
    <property type="protein sequence ID" value="KAG6500081.1"/>
    <property type="molecule type" value="Genomic_DNA"/>
</dbReference>
<reference evidence="2 3" key="1">
    <citation type="submission" date="2020-08" db="EMBL/GenBank/DDBJ databases">
        <title>Plant Genome Project.</title>
        <authorList>
            <person name="Zhang R.-G."/>
        </authorList>
    </citation>
    <scope>NUCLEOTIDE SEQUENCE [LARGE SCALE GENOMIC DNA]</scope>
    <source>
        <tissue evidence="2">Rhizome</tissue>
    </source>
</reference>
<sequence length="657" mass="72532">MVKLSLHEDAAVSCSLDNRTESGEDNFSNNNCSENIYDWEKINSTPALLLDPKPPKFRKRCRQVQRTFPFSSNESSFDQYILSADHKHVFVHSQEGIPVAYSINHMKTLQAKYIHDEFFKSRIVRAGNVIVIPSAQCTNDSIDDVARRIGLREISFSFNPVEQDFSTSHIRSRSARTAEKRSLDLAKTPAICSQLQVDTKLAINLRKQDSEAKGCRDMTVSSSYLSTSPAHPSVTSAIVYCVWENKLPYFLFIVDDDGGGIFMANAVKVKSSADLQTFDYIYVFHAWEVSGKASKKDVTSSPHLVAKMTVSNSLVVSSNRSKFMETEFVLFDAKEEDLAGKAKSSSHCNKTNRLTKKASEIFRPSSFLKHNPKPKKNELDSQFEVLLQTIDESQLADHLTNNFLPIFELAAIVVRDHGYKSSKEEPCGGWGLKFLQKSPNDTVKNGKSLTVLVPAGVHGGPATKADGPSSLTVRWKSNGLCGCGGWDVGCPLKVLKNDSADSGGEDVKSIELLTEGGKRGEPSFKAVNTSKGVYVVSFESTLSALQSFSVAVAFIHSQTPELCPPQLRWAAQEAMSQESRSATACDRAKLRRSAHVVPPLGVAEDQSLFDVFAEVLAVDPRTGEFPARREPRKQDPPQPPLKRMGQHLFQGRTGGWG</sequence>
<dbReference type="Proteomes" id="UP000734854">
    <property type="component" value="Unassembled WGS sequence"/>
</dbReference>
<accession>A0A8J5L3R3</accession>
<dbReference type="Pfam" id="PF12043">
    <property type="entry name" value="DUF3527"/>
    <property type="match status" value="1"/>
</dbReference>
<dbReference type="PANTHER" id="PTHR31390">
    <property type="entry name" value="EXPRESSED PROTEIN"/>
    <property type="match status" value="1"/>
</dbReference>
<feature type="compositionally biased region" description="Basic and acidic residues" evidence="1">
    <location>
        <begin position="626"/>
        <end position="635"/>
    </location>
</feature>